<sequence length="321" mass="37441">MKVIKYTSLYYDEWNNFIATAKNATFLFHRDFMEYHSDRFEDYSLLVYKKEKLVALLPANKKEDAVYSHQGLTYGGLILDSSQRSHIVLSIFENLLKYLFLNEIKELEIKFIPAIYHKVPSDELLFLMYILDAKLMKREMLSVINLDGQNSFKSRIEGYKRAEKHKLKIKEDKKCDAFWNEILIPNLRGKYNAKPVHSLEEINKLKSLFPESIRQFNVYLNDNIVAGATIFESEKVVRLQYISANKDKSTLGSLDYLQIFLLKYVFTQKKYFDLGTSKKEGDKTISNGLLFWKEGFGARALTCDVYKVDTVGYGLLSDIIR</sequence>
<dbReference type="RefSeq" id="WP_199116269.1">
    <property type="nucleotide sequence ID" value="NZ_JAELVQ010000023.1"/>
</dbReference>
<comment type="caution">
    <text evidence="1">The sequence shown here is derived from an EMBL/GenBank/DDBJ whole genome shotgun (WGS) entry which is preliminary data.</text>
</comment>
<evidence type="ECO:0000313" key="2">
    <source>
        <dbReference type="Proteomes" id="UP000610931"/>
    </source>
</evidence>
<evidence type="ECO:0000313" key="1">
    <source>
        <dbReference type="EMBL" id="MBJ6369293.1"/>
    </source>
</evidence>
<dbReference type="AlphaFoldDB" id="A0A8J7J5Q6"/>
<organism evidence="1 2">
    <name type="scientific">Snuella sedimenti</name>
    <dbReference type="NCBI Taxonomy" id="2798802"/>
    <lineage>
        <taxon>Bacteria</taxon>
        <taxon>Pseudomonadati</taxon>
        <taxon>Bacteroidota</taxon>
        <taxon>Flavobacteriia</taxon>
        <taxon>Flavobacteriales</taxon>
        <taxon>Flavobacteriaceae</taxon>
        <taxon>Snuella</taxon>
    </lineage>
</organism>
<keyword evidence="2" id="KW-1185">Reference proteome</keyword>
<dbReference type="InterPro" id="IPR016181">
    <property type="entry name" value="Acyl_CoA_acyltransferase"/>
</dbReference>
<reference evidence="1" key="1">
    <citation type="submission" date="2020-12" db="EMBL/GenBank/DDBJ databases">
        <title>Snuella sp. nov., isolated from sediment in Incheon.</title>
        <authorList>
            <person name="Kim W."/>
        </authorList>
    </citation>
    <scope>NUCLEOTIDE SEQUENCE</scope>
    <source>
        <strain evidence="1">CAU 1569</strain>
    </source>
</reference>
<name>A0A8J7J5Q6_9FLAO</name>
<dbReference type="Gene3D" id="3.40.630.30">
    <property type="match status" value="1"/>
</dbReference>
<dbReference type="SUPFAM" id="SSF55729">
    <property type="entry name" value="Acyl-CoA N-acyltransferases (Nat)"/>
    <property type="match status" value="1"/>
</dbReference>
<dbReference type="EMBL" id="JAELVQ010000023">
    <property type="protein sequence ID" value="MBJ6369293.1"/>
    <property type="molecule type" value="Genomic_DNA"/>
</dbReference>
<protein>
    <submittedName>
        <fullName evidence="1">GNAT family N-acetyltransferase</fullName>
    </submittedName>
</protein>
<proteinExistence type="predicted"/>
<dbReference type="Proteomes" id="UP000610931">
    <property type="component" value="Unassembled WGS sequence"/>
</dbReference>
<gene>
    <name evidence="1" type="ORF">JF259_14455</name>
</gene>
<accession>A0A8J7J5Q6</accession>